<evidence type="ECO:0000313" key="5">
    <source>
        <dbReference type="Proteomes" id="UP001521150"/>
    </source>
</evidence>
<dbReference type="Gene3D" id="2.60.120.200">
    <property type="match status" value="6"/>
</dbReference>
<evidence type="ECO:0000256" key="2">
    <source>
        <dbReference type="ARBA" id="ARBA00023157"/>
    </source>
</evidence>
<dbReference type="SMART" id="SM00560">
    <property type="entry name" value="LamGL"/>
    <property type="match status" value="6"/>
</dbReference>
<feature type="domain" description="LamG-like jellyroll fold" evidence="3">
    <location>
        <begin position="339"/>
        <end position="485"/>
    </location>
</feature>
<dbReference type="Proteomes" id="UP001521150">
    <property type="component" value="Unassembled WGS sequence"/>
</dbReference>
<feature type="domain" description="LamG-like jellyroll fold" evidence="3">
    <location>
        <begin position="1422"/>
        <end position="1564"/>
    </location>
</feature>
<evidence type="ECO:0000256" key="1">
    <source>
        <dbReference type="ARBA" id="ARBA00022729"/>
    </source>
</evidence>
<dbReference type="InterPro" id="IPR013320">
    <property type="entry name" value="ConA-like_dom_sf"/>
</dbReference>
<name>A0ABS8Z6L0_9PSEU</name>
<dbReference type="SUPFAM" id="SSF49899">
    <property type="entry name" value="Concanavalin A-like lectins/glucanases"/>
    <property type="match status" value="6"/>
</dbReference>
<dbReference type="InterPro" id="IPR006558">
    <property type="entry name" value="LamG-like"/>
</dbReference>
<dbReference type="InterPro" id="IPR042837">
    <property type="entry name" value="PTX3"/>
</dbReference>
<reference evidence="4 5" key="1">
    <citation type="submission" date="2021-12" db="EMBL/GenBank/DDBJ databases">
        <title>Genome sequence of Kibdelosporangium philippinense ATCC 49844.</title>
        <authorList>
            <person name="Fedorov E.A."/>
            <person name="Omeragic M."/>
            <person name="Shalygina K.F."/>
            <person name="Maclea K.S."/>
        </authorList>
    </citation>
    <scope>NUCLEOTIDE SEQUENCE [LARGE SCALE GENOMIC DNA]</scope>
    <source>
        <strain evidence="4 5">ATCC 49844</strain>
    </source>
</reference>
<protein>
    <submittedName>
        <fullName evidence="4">LamG domain-containing protein</fullName>
    </submittedName>
</protein>
<feature type="domain" description="LamG-like jellyroll fold" evidence="3">
    <location>
        <begin position="1213"/>
        <end position="1352"/>
    </location>
</feature>
<gene>
    <name evidence="4" type="ORF">LWC34_09535</name>
</gene>
<evidence type="ECO:0000313" key="4">
    <source>
        <dbReference type="EMBL" id="MCE7003067.1"/>
    </source>
</evidence>
<accession>A0ABS8Z6L0</accession>
<feature type="domain" description="LamG-like jellyroll fold" evidence="3">
    <location>
        <begin position="559"/>
        <end position="698"/>
    </location>
</feature>
<dbReference type="RefSeq" id="WP_233724628.1">
    <property type="nucleotide sequence ID" value="NZ_JAJVCN010000001.1"/>
</dbReference>
<evidence type="ECO:0000259" key="3">
    <source>
        <dbReference type="SMART" id="SM00560"/>
    </source>
</evidence>
<dbReference type="EMBL" id="JAJVCN010000001">
    <property type="protein sequence ID" value="MCE7003067.1"/>
    <property type="molecule type" value="Genomic_DNA"/>
</dbReference>
<keyword evidence="1" id="KW-0732">Signal</keyword>
<comment type="caution">
    <text evidence="4">The sequence shown here is derived from an EMBL/GenBank/DDBJ whole genome shotgun (WGS) entry which is preliminary data.</text>
</comment>
<sequence>MPSVHGAAPCNTGWKEAGIDIPLDHVEKTEPTVYFLKARNWDDQYAWRKYDPAQMYLWITYNRDPSLPTGLSTDPPLPAPCKFCADWPFIGNPDIRLMATLSDPDGDALDVNWRLDSSGTVTDTDWWRSGLPSGSVHSRTLDLTGMDGKALSWAVAGGDRADSSPWAWGPHFVVDRVGVDVAPTVTSEQYPEDNRWHGSADVPGTFTFGAAGVPDIDHYLYGWQEQPATKIEPQTLSGSVSVTLPLEGDGPRTLYVQSVDRAGHKSPRRDYRFYVRAGNGPLAQWSFEGNAQDTAFLGDRHGTLEGGTGYSATGAIGSAAQFDGIDDHVSAPNTIRNTSGFTVSAWVNLAKNNYARAAVSQDGTLFPGFALWYRAEADGTNPRWAFGVPNSTTSDKGVQIASSPIGMPELNTWTHLAGVYDPGAKQVRLYVNGSLAGSVAHTATPELAEGPVRIGRTKWGGNAGVDHWPGAIDEVQLYDRVLSPAEIAAAVSSSNVQVAHYKFEETSGTTARNSVVTGADGVLENGAAFTADGAVGRGVKLDGVDDSVSTTTPLLRTDQSFSVAAQVKLDRADNGTYTVLSQDGESICSFCLQYQSNRWVFVFPRDDAQTPTGYDWVGTEPQPQAGVWTHLAGTYDATTGKIRLYVDGELIGETTRITPWQAKRAFRIGQARVRGEAHQWLPGSVDEVRVYNRAISQDEVRGLLSVDGVTAGTWKLDGNPDDVNKKLNGTLAAGADWGAGQVTIPDPTDLAARLNGVGGHISTPKAVDTDKSFAVTAWARLDKTGEQSTVLSQDGTTVSGFMLRAINDRWTFVAMKSDANIAGDQATGPPVQRGIWTHLAGVYSKERKQIELYVNGVLTATALHDAGFAATGGFQIGRGKWDGRNVDHFNGAIDDVSVYTRTLFAGEIQTMAGRDVSLGHNWTLDEGSGTSGGDSAGARQANLANGAGFTRGRVGNAVRLDGTDDVVTTAGVDVRTDASFTVSSWVKLSGNDCDTDRTPRCVLSAVSLDGGNNRAFSKFRLGLVTDDNGLDGNWVFEMPEQDGTITKAAVEVIPGDHDSWVHLVGVYNASAKAIYLYVNGNRKDDGTLLNPWQATGGLQIGRALEEGSYTGYWRGEVDDVRMYGGALTSDRVYALYHSYPAPEGSTAMPVADLGHWKFDDNTGTTAVDSSGRGRNATLSTGATWHNGRIGMTSWLDGVSGYAETAGPVINTGASFSVSAWAYLKDTTKYVTVFGQDASQISPFYVQYDPTVKKWGAVVPNVDRTDFQPHYVLSSETAVIGGWSHLTLVYDAQLGQLRLYVNGGLSGVQTGVSVLAAPGKFSVGRCRWGTGNQCYFPGGIDDVRAFGKALSDGEVRRIHDDAPPALHGYWRFDDGTVKDWSWAQSQMTMTGTATFPAGVIGKAVQFDGASSATGSRPGVTMRDSFTVAAWAKLSRTDRVATVLSQDGTRNSGFVLQYRPEVGRWIFGAASEDADQAASTPMIYANSLQPPTLNTWTHLTGVYDYPGRQLRLYVDGELVGTKNNVLMWAAWGPFSLGRAMANGAPTGLFSGALDEVTTDLGVVSADEIRKRAGWPAPAGGQLGRFITNGDHRSAYASNSIYDQFPAVPAGYRFETSLGAMLTAQAPGTRRLYSCLSNSTDAFTSTDPACEGKSKLADLGWVYPEQPTGVATVPLYRCVAGQELFDSNQASCEGKTVDVLLGYVLGYAPLTRYYHPKIEEHAVSTSMVPNNYRYEGTFGVLALTNEPGTVPLMSCVDGTDRFVSTNTSCDGKTVEVQLGYLWTAAPEGRVSMPIYQCALNLDSPAKGELFVSFEAACEGQTVRGPLGHVVRVLPVG</sequence>
<keyword evidence="5" id="KW-1185">Reference proteome</keyword>
<dbReference type="PANTHER" id="PTHR46943:SF1">
    <property type="entry name" value="PENTRAXIN-RELATED PROTEIN PTX3"/>
    <property type="match status" value="1"/>
</dbReference>
<dbReference type="Pfam" id="PF13385">
    <property type="entry name" value="Laminin_G_3"/>
    <property type="match status" value="6"/>
</dbReference>
<keyword evidence="2" id="KW-1015">Disulfide bond</keyword>
<proteinExistence type="predicted"/>
<feature type="domain" description="LamG-like jellyroll fold" evidence="3">
    <location>
        <begin position="771"/>
        <end position="906"/>
    </location>
</feature>
<feature type="domain" description="LamG-like jellyroll fold" evidence="3">
    <location>
        <begin position="978"/>
        <end position="1130"/>
    </location>
</feature>
<organism evidence="4 5">
    <name type="scientific">Kibdelosporangium philippinense</name>
    <dbReference type="NCBI Taxonomy" id="211113"/>
    <lineage>
        <taxon>Bacteria</taxon>
        <taxon>Bacillati</taxon>
        <taxon>Actinomycetota</taxon>
        <taxon>Actinomycetes</taxon>
        <taxon>Pseudonocardiales</taxon>
        <taxon>Pseudonocardiaceae</taxon>
        <taxon>Kibdelosporangium</taxon>
    </lineage>
</organism>
<dbReference type="PANTHER" id="PTHR46943">
    <property type="entry name" value="PENTRAXIN-RELATED PROTEIN PTX3"/>
    <property type="match status" value="1"/>
</dbReference>